<accession>A0A540R691</accession>
<feature type="domain" description="Putative zinc-finger" evidence="2">
    <location>
        <begin position="5"/>
        <end position="38"/>
    </location>
</feature>
<feature type="transmembrane region" description="Helical" evidence="1">
    <location>
        <begin position="93"/>
        <end position="116"/>
    </location>
</feature>
<evidence type="ECO:0000256" key="1">
    <source>
        <dbReference type="SAM" id="Phobius"/>
    </source>
</evidence>
<dbReference type="AlphaFoldDB" id="A0A540R691"/>
<feature type="transmembrane region" description="Helical" evidence="1">
    <location>
        <begin position="163"/>
        <end position="181"/>
    </location>
</feature>
<dbReference type="Proteomes" id="UP000318080">
    <property type="component" value="Unassembled WGS sequence"/>
</dbReference>
<feature type="transmembrane region" description="Helical" evidence="1">
    <location>
        <begin position="193"/>
        <end position="212"/>
    </location>
</feature>
<name>A0A540R691_9CORY</name>
<dbReference type="GeneID" id="79852379"/>
<sequence>MLKHEDVQAAISARLDGEAYALEDDVIDAHLAGCPECAAYAEKVSTLAGFLGESVSDGMSPPQDLSEVILAGVEPEWRAVSAARQTGLAVGRVLMALMGVIFVAWAIAVVGSSSGVAQWTDGGTLDPGADPDKARLLIEAAALRFGLGMGLFYCVWRPASAPGVLPIVGTMFMFLLGFVVRDVALGTLDSSQVYALLSLAGAIAALVTTWLADRGYMLRALWKQAAAQPA</sequence>
<keyword evidence="4" id="KW-1185">Reference proteome</keyword>
<evidence type="ECO:0000313" key="3">
    <source>
        <dbReference type="EMBL" id="TQE43259.1"/>
    </source>
</evidence>
<reference evidence="3 4" key="1">
    <citation type="submission" date="2019-06" db="EMBL/GenBank/DDBJ databases">
        <title>Draft genome of C. phoceense Strain 272.</title>
        <authorList>
            <person name="Pacheco L.G.C."/>
            <person name="Barberis C.M."/>
            <person name="Almuzara M.N."/>
            <person name="Traglia G.M."/>
            <person name="Santos C.S."/>
            <person name="Rocha D.J.P.G."/>
            <person name="Aguiar E.R.G.R."/>
            <person name="Vay C.A."/>
        </authorList>
    </citation>
    <scope>NUCLEOTIDE SEQUENCE [LARGE SCALE GENOMIC DNA]</scope>
    <source>
        <strain evidence="3 4">272</strain>
    </source>
</reference>
<keyword evidence="1" id="KW-0472">Membrane</keyword>
<dbReference type="EMBL" id="VHIR01000010">
    <property type="protein sequence ID" value="TQE43259.1"/>
    <property type="molecule type" value="Genomic_DNA"/>
</dbReference>
<proteinExistence type="predicted"/>
<dbReference type="InterPro" id="IPR027383">
    <property type="entry name" value="Znf_put"/>
</dbReference>
<comment type="caution">
    <text evidence="3">The sequence shown here is derived from an EMBL/GenBank/DDBJ whole genome shotgun (WGS) entry which is preliminary data.</text>
</comment>
<dbReference type="STRING" id="1686286.GCA_900092335_01113"/>
<organism evidence="3 4">
    <name type="scientific">Corynebacterium phoceense</name>
    <dbReference type="NCBI Taxonomy" id="1686286"/>
    <lineage>
        <taxon>Bacteria</taxon>
        <taxon>Bacillati</taxon>
        <taxon>Actinomycetota</taxon>
        <taxon>Actinomycetes</taxon>
        <taxon>Mycobacteriales</taxon>
        <taxon>Corynebacteriaceae</taxon>
        <taxon>Corynebacterium</taxon>
    </lineage>
</organism>
<keyword evidence="1" id="KW-0812">Transmembrane</keyword>
<dbReference type="Pfam" id="PF13490">
    <property type="entry name" value="zf-HC2"/>
    <property type="match status" value="1"/>
</dbReference>
<gene>
    <name evidence="3" type="ORF">EJK80_07855</name>
</gene>
<dbReference type="RefSeq" id="WP_066487882.1">
    <property type="nucleotide sequence ID" value="NZ_JADPQA010000014.1"/>
</dbReference>
<protein>
    <recommendedName>
        <fullName evidence="2">Putative zinc-finger domain-containing protein</fullName>
    </recommendedName>
</protein>
<keyword evidence="1" id="KW-1133">Transmembrane helix</keyword>
<evidence type="ECO:0000259" key="2">
    <source>
        <dbReference type="Pfam" id="PF13490"/>
    </source>
</evidence>
<evidence type="ECO:0000313" key="4">
    <source>
        <dbReference type="Proteomes" id="UP000318080"/>
    </source>
</evidence>